<organism evidence="11 12">
    <name type="scientific">Croceimicrobium hydrocarbonivorans</name>
    <dbReference type="NCBI Taxonomy" id="2761580"/>
    <lineage>
        <taxon>Bacteria</taxon>
        <taxon>Pseudomonadati</taxon>
        <taxon>Bacteroidota</taxon>
        <taxon>Flavobacteriia</taxon>
        <taxon>Flavobacteriales</taxon>
        <taxon>Owenweeksiaceae</taxon>
        <taxon>Croceimicrobium</taxon>
    </lineage>
</organism>
<comment type="similarity">
    <text evidence="9 10">Belongs to the arginase family.</text>
</comment>
<dbReference type="PRINTS" id="PR00116">
    <property type="entry name" value="ARGINASE"/>
</dbReference>
<dbReference type="GO" id="GO:0004053">
    <property type="term" value="F:arginase activity"/>
    <property type="evidence" value="ECO:0007669"/>
    <property type="project" value="UniProtKB-UniRule"/>
</dbReference>
<protein>
    <recommendedName>
        <fullName evidence="3 8">Arginase</fullName>
        <ecNumber evidence="2 8">3.5.3.1</ecNumber>
    </recommendedName>
</protein>
<name>A0A7H0VF92_9FLAO</name>
<dbReference type="InterPro" id="IPR014033">
    <property type="entry name" value="Arginase"/>
</dbReference>
<dbReference type="EMBL" id="CP060139">
    <property type="protein sequence ID" value="QNR24390.1"/>
    <property type="molecule type" value="Genomic_DNA"/>
</dbReference>
<dbReference type="CDD" id="cd09989">
    <property type="entry name" value="Arginase"/>
    <property type="match status" value="1"/>
</dbReference>
<dbReference type="GO" id="GO:0005829">
    <property type="term" value="C:cytosol"/>
    <property type="evidence" value="ECO:0007669"/>
    <property type="project" value="TreeGrafter"/>
</dbReference>
<comment type="pathway">
    <text evidence="1">Nitrogen metabolism; urea cycle; L-ornithine and urea from L-arginine: step 1/1.</text>
</comment>
<dbReference type="PANTHER" id="PTHR43782">
    <property type="entry name" value="ARGINASE"/>
    <property type="match status" value="1"/>
</dbReference>
<dbReference type="EC" id="3.5.3.1" evidence="2 8"/>
<dbReference type="GO" id="GO:0006525">
    <property type="term" value="P:arginine metabolic process"/>
    <property type="evidence" value="ECO:0007669"/>
    <property type="project" value="UniProtKB-KW"/>
</dbReference>
<evidence type="ECO:0000256" key="7">
    <source>
        <dbReference type="ARBA" id="ARBA00023211"/>
    </source>
</evidence>
<evidence type="ECO:0000313" key="12">
    <source>
        <dbReference type="Proteomes" id="UP000516305"/>
    </source>
</evidence>
<evidence type="ECO:0000256" key="4">
    <source>
        <dbReference type="ARBA" id="ARBA00022503"/>
    </source>
</evidence>
<evidence type="ECO:0000256" key="5">
    <source>
        <dbReference type="ARBA" id="ARBA00022723"/>
    </source>
</evidence>
<dbReference type="PROSITE" id="PS51409">
    <property type="entry name" value="ARGINASE_2"/>
    <property type="match status" value="1"/>
</dbReference>
<keyword evidence="4 10" id="KW-0056">Arginine metabolism</keyword>
<reference evidence="11 12" key="1">
    <citation type="submission" date="2020-08" db="EMBL/GenBank/DDBJ databases">
        <title>Croceimicrobium hydrocarbonivorans gen. nov., sp. nov., a novel marine bacterium isolated from a bacterial consortium that degrades polyethylene terephthalate.</title>
        <authorList>
            <person name="Liu R."/>
        </authorList>
    </citation>
    <scope>NUCLEOTIDE SEQUENCE [LARGE SCALE GENOMIC DNA]</scope>
    <source>
        <strain evidence="11 12">A20-9</strain>
    </source>
</reference>
<dbReference type="GO" id="GO:0030145">
    <property type="term" value="F:manganese ion binding"/>
    <property type="evidence" value="ECO:0007669"/>
    <property type="project" value="TreeGrafter"/>
</dbReference>
<keyword evidence="12" id="KW-1185">Reference proteome</keyword>
<dbReference type="InterPro" id="IPR006035">
    <property type="entry name" value="Ureohydrolase"/>
</dbReference>
<proteinExistence type="inferred from homology"/>
<accession>A0A7H0VF92</accession>
<comment type="cofactor">
    <cofactor evidence="10">
        <name>Mn(2+)</name>
        <dbReference type="ChEBI" id="CHEBI:29035"/>
    </cofactor>
    <text evidence="10">Binds 2 manganese ions per subunit.</text>
</comment>
<dbReference type="AlphaFoldDB" id="A0A7H0VF92"/>
<evidence type="ECO:0000313" key="11">
    <source>
        <dbReference type="EMBL" id="QNR24390.1"/>
    </source>
</evidence>
<evidence type="ECO:0000256" key="8">
    <source>
        <dbReference type="NCBIfam" id="TIGR01229"/>
    </source>
</evidence>
<evidence type="ECO:0000256" key="3">
    <source>
        <dbReference type="ARBA" id="ARBA00018123"/>
    </source>
</evidence>
<keyword evidence="6 10" id="KW-0378">Hydrolase</keyword>
<dbReference type="NCBIfam" id="TIGR01229">
    <property type="entry name" value="rocF_arginase"/>
    <property type="match status" value="1"/>
</dbReference>
<dbReference type="PANTHER" id="PTHR43782:SF3">
    <property type="entry name" value="ARGINASE"/>
    <property type="match status" value="1"/>
</dbReference>
<evidence type="ECO:0000256" key="1">
    <source>
        <dbReference type="ARBA" id="ARBA00005098"/>
    </source>
</evidence>
<dbReference type="Gene3D" id="3.40.800.10">
    <property type="entry name" value="Ureohydrolase domain"/>
    <property type="match status" value="1"/>
</dbReference>
<dbReference type="Pfam" id="PF00491">
    <property type="entry name" value="Arginase"/>
    <property type="match status" value="1"/>
</dbReference>
<dbReference type="RefSeq" id="WP_210758917.1">
    <property type="nucleotide sequence ID" value="NZ_CP060139.1"/>
</dbReference>
<evidence type="ECO:0000256" key="9">
    <source>
        <dbReference type="PROSITE-ProRule" id="PRU00742"/>
    </source>
</evidence>
<keyword evidence="5 10" id="KW-0479">Metal-binding</keyword>
<sequence>MSKQLQIIGVTSELGAGTRGSSLGLDAMQIASLQYDRSFFLRHPEIRLETVNHHLYQETDLNYAKRLDGIAEMYNRIENVVNQSLRDDQFPLIVAGDHSSAGGTIAGIKKAFPNKRLGVIWVDAHADLHSPYTSPSGNVHGMPLATAIHEDNLECQNNQPEQETIWHWNEMKGPNQRVLPQDLVYIGVRSTETPEDVIMEKYEIPNYTVEEVREQGIAAICKESLDYLGDCEILYLSFDVDSMDPSISEGTGTPVPGGFNEEEAREIVLTLLKDPRFICFEMVEINPLLDKKGNSMAETAFRIFKPVYEQIEAQEQN</sequence>
<gene>
    <name evidence="11" type="primary">rocF</name>
    <name evidence="11" type="ORF">H4K34_00705</name>
</gene>
<dbReference type="Proteomes" id="UP000516305">
    <property type="component" value="Chromosome"/>
</dbReference>
<evidence type="ECO:0000256" key="10">
    <source>
        <dbReference type="RuleBase" id="RU361159"/>
    </source>
</evidence>
<keyword evidence="7 10" id="KW-0464">Manganese</keyword>
<comment type="catalytic activity">
    <reaction evidence="10">
        <text>L-arginine + H2O = urea + L-ornithine</text>
        <dbReference type="Rhea" id="RHEA:20569"/>
        <dbReference type="ChEBI" id="CHEBI:15377"/>
        <dbReference type="ChEBI" id="CHEBI:16199"/>
        <dbReference type="ChEBI" id="CHEBI:32682"/>
        <dbReference type="ChEBI" id="CHEBI:46911"/>
        <dbReference type="EC" id="3.5.3.1"/>
    </reaction>
</comment>
<dbReference type="KEGG" id="chyd:H4K34_00705"/>
<dbReference type="InterPro" id="IPR023696">
    <property type="entry name" value="Ureohydrolase_dom_sf"/>
</dbReference>
<dbReference type="SUPFAM" id="SSF52768">
    <property type="entry name" value="Arginase/deacetylase"/>
    <property type="match status" value="1"/>
</dbReference>
<evidence type="ECO:0000256" key="6">
    <source>
        <dbReference type="ARBA" id="ARBA00022801"/>
    </source>
</evidence>
<evidence type="ECO:0000256" key="2">
    <source>
        <dbReference type="ARBA" id="ARBA00012168"/>
    </source>
</evidence>